<dbReference type="EMBL" id="CALOZG010000004">
    <property type="protein sequence ID" value="CAH4021411.1"/>
    <property type="molecule type" value="Genomic_DNA"/>
</dbReference>
<dbReference type="AlphaFoldDB" id="A0A9P0T9V4"/>
<dbReference type="Proteomes" id="UP001152562">
    <property type="component" value="Unassembled WGS sequence"/>
</dbReference>
<protein>
    <submittedName>
        <fullName evidence="1">Uncharacterized protein</fullName>
    </submittedName>
</protein>
<keyword evidence="2" id="KW-1185">Reference proteome</keyword>
<organism evidence="1 2">
    <name type="scientific">Pieris brassicae</name>
    <name type="common">White butterfly</name>
    <name type="synonym">Large white butterfly</name>
    <dbReference type="NCBI Taxonomy" id="7116"/>
    <lineage>
        <taxon>Eukaryota</taxon>
        <taxon>Metazoa</taxon>
        <taxon>Ecdysozoa</taxon>
        <taxon>Arthropoda</taxon>
        <taxon>Hexapoda</taxon>
        <taxon>Insecta</taxon>
        <taxon>Pterygota</taxon>
        <taxon>Neoptera</taxon>
        <taxon>Endopterygota</taxon>
        <taxon>Lepidoptera</taxon>
        <taxon>Glossata</taxon>
        <taxon>Ditrysia</taxon>
        <taxon>Papilionoidea</taxon>
        <taxon>Pieridae</taxon>
        <taxon>Pierinae</taxon>
        <taxon>Pieris</taxon>
    </lineage>
</organism>
<accession>A0A9P0T9V4</accession>
<comment type="caution">
    <text evidence="1">The sequence shown here is derived from an EMBL/GenBank/DDBJ whole genome shotgun (WGS) entry which is preliminary data.</text>
</comment>
<proteinExistence type="predicted"/>
<evidence type="ECO:0000313" key="1">
    <source>
        <dbReference type="EMBL" id="CAH4021411.1"/>
    </source>
</evidence>
<reference evidence="1" key="1">
    <citation type="submission" date="2022-05" db="EMBL/GenBank/DDBJ databases">
        <authorList>
            <person name="Okamura Y."/>
        </authorList>
    </citation>
    <scope>NUCLEOTIDE SEQUENCE</scope>
</reference>
<sequence>MRNELGPKSSAHGHAVQLQPEQNAGVRWCLRSNVKRNPGDCQTFGLPYATCMTETEMDALLALRLSRYSRLRQLTHTSSYNHQKRSNNLIHA</sequence>
<gene>
    <name evidence="1" type="ORF">PIBRA_LOCUS3878</name>
</gene>
<name>A0A9P0T9V4_PIEBR</name>
<evidence type="ECO:0000313" key="2">
    <source>
        <dbReference type="Proteomes" id="UP001152562"/>
    </source>
</evidence>